<proteinExistence type="predicted"/>
<evidence type="ECO:0000313" key="6">
    <source>
        <dbReference type="RefSeq" id="XP_006816526.1"/>
    </source>
</evidence>
<dbReference type="InterPro" id="IPR051173">
    <property type="entry name" value="Ca_channel_alpha-2/delta"/>
</dbReference>
<evidence type="ECO:0000256" key="1">
    <source>
        <dbReference type="SAM" id="MobiDB-lite"/>
    </source>
</evidence>
<feature type="signal peptide" evidence="3">
    <location>
        <begin position="1"/>
        <end position="21"/>
    </location>
</feature>
<dbReference type="RefSeq" id="XP_006816526.1">
    <property type="nucleotide sequence ID" value="XM_006816463.1"/>
</dbReference>
<dbReference type="SUPFAM" id="SSF103190">
    <property type="entry name" value="Sensory domain-like"/>
    <property type="match status" value="1"/>
</dbReference>
<feature type="chain" id="PRO_5045983825" evidence="3">
    <location>
        <begin position="22"/>
        <end position="1183"/>
    </location>
</feature>
<feature type="domain" description="VWFA" evidence="4">
    <location>
        <begin position="209"/>
        <end position="428"/>
    </location>
</feature>
<protein>
    <submittedName>
        <fullName evidence="6">VWFA and cache domain-containing protein 1-like</fullName>
    </submittedName>
</protein>
<sequence length="1183" mass="130842">MAENKLTVLSVLITVINLAQASALLDVTKLSEELAKVADNNLGVTVIQEQFNSLAFENIPLDNAQLIEQLLLSVSAKFQSGILAVENLREAVQDSLASSSQGTFTECCQLDPDQLEYRTRFRKRIDEDIACERLSSARVSNPKRLNDGVIDVMKSNYQNPAHKGIQWQFYGSEEGVFTIYPANSRSDCNDYDARYRPWYVETATSDPKNVVILIDNSGSMSHSLSDGRTFMETAKEAANTVLDTMNPNDKVSVIAFSTELRRPGEDSGSLSCFKDQLAEATPPNIDYLKSFVHSIPTEDNTNYIGALNAAFDLLKGSMSTDENRKQVILFLTDGQPTDNVGDDDERRRRIMQTIIDRNNDTVMNNKVIIFTYGLGGEVDAGLLKAMALQDGSTYGVGSSGGDIEAGKSVIVSNPDNLRIVMASYYDQFSSTSARIKPIFSVPYQAASGNGLMTTVALPVIYNGGLEGVVGVDITLQDIFDEISYFHQGQLSYAFIFESSSNAAGRTLIHPLLPAPINVEEDPVFVHITSLERASQFKAMIEDAEIEGDSFKREANFSSTRSIPRGNSATEGVRTQGVLSTYTCEAIGGGTPYVLCLVVADSDIQTELNAQTPTGNDFVYHRADLRRSTQECRHFNRRAITEQSSVKFSPEAFVDPQKYLSEEEDVHIVQAYTNYMNDVTGTVQSDKFKPGVRDAVVVTAAADEVWKQSLQSETKQYTAFYYIGTSNGVFREYPGVQLNHSYDHTVRSWYERAKSNKGMRTLSPPYDAASGSGYVITLSHTLVDSLLSNEVVAVMGMDFTLAYFYRVLTELYPLCMETQYSCFVMDSSGYLVVHQDFFGSSGIDIHELHITQLEPDVAQHLITEGVLTKEKCVKFQKIKLQNYYVVPKSSNNVVDNLEDANPCMRYQLSYIPMTNAYLGIIDKSGRCLQSLCPCLESNCQHAGEDKCECPCDSDAAYDHCDNEFQYTSDTAPSCTPPVLDIDPIVEEDSNLYDLSQCFAFDCNVMKNAIDCESVVNCEWCDEGENIDDPYCSDKVYYCKPAPLSSPSAGAVVGAVIGVLLVIAIVVVVIVVIMVLRRRHKDDYSENHMSMSYTASAQPSAPPPPSAPRAPESPHSGSLGSDINMLPDSPAYINPESNWSPNNYESMRGHAADYPGPVVTRESSYEEPYDPREEPLTDDYQEIRL</sequence>
<feature type="transmembrane region" description="Helical" evidence="2">
    <location>
        <begin position="1047"/>
        <end position="1074"/>
    </location>
</feature>
<dbReference type="Gene3D" id="3.30.450.20">
    <property type="entry name" value="PAS domain"/>
    <property type="match status" value="2"/>
</dbReference>
<dbReference type="PROSITE" id="PS50234">
    <property type="entry name" value="VWFA"/>
    <property type="match status" value="1"/>
</dbReference>
<dbReference type="InterPro" id="IPR036465">
    <property type="entry name" value="vWFA_dom_sf"/>
</dbReference>
<keyword evidence="2" id="KW-0812">Transmembrane</keyword>
<accession>A0ABM0M935</accession>
<evidence type="ECO:0000259" key="4">
    <source>
        <dbReference type="PROSITE" id="PS50234"/>
    </source>
</evidence>
<dbReference type="SMART" id="SM00327">
    <property type="entry name" value="VWA"/>
    <property type="match status" value="1"/>
</dbReference>
<dbReference type="PANTHER" id="PTHR10166:SF66">
    <property type="entry name" value="VWFA AND CACHE DOMAIN-CONTAINING PROTEIN CG16868"/>
    <property type="match status" value="1"/>
</dbReference>
<organism evidence="5 6">
    <name type="scientific">Saccoglossus kowalevskii</name>
    <name type="common">Acorn worm</name>
    <dbReference type="NCBI Taxonomy" id="10224"/>
    <lineage>
        <taxon>Eukaryota</taxon>
        <taxon>Metazoa</taxon>
        <taxon>Hemichordata</taxon>
        <taxon>Enteropneusta</taxon>
        <taxon>Harrimaniidae</taxon>
        <taxon>Saccoglossus</taxon>
    </lineage>
</organism>
<dbReference type="GeneID" id="102810386"/>
<dbReference type="SUPFAM" id="SSF53300">
    <property type="entry name" value="vWA-like"/>
    <property type="match status" value="1"/>
</dbReference>
<keyword evidence="2" id="KW-0472">Membrane</keyword>
<evidence type="ECO:0000256" key="3">
    <source>
        <dbReference type="SAM" id="SignalP"/>
    </source>
</evidence>
<keyword evidence="3" id="KW-0732">Signal</keyword>
<dbReference type="InterPro" id="IPR002035">
    <property type="entry name" value="VWF_A"/>
</dbReference>
<name>A0ABM0M935_SACKO</name>
<dbReference type="Pfam" id="PF13519">
    <property type="entry name" value="VWA_2"/>
    <property type="match status" value="1"/>
</dbReference>
<feature type="region of interest" description="Disordered" evidence="1">
    <location>
        <begin position="1091"/>
        <end position="1183"/>
    </location>
</feature>
<feature type="compositionally biased region" description="Polar residues" evidence="1">
    <location>
        <begin position="1133"/>
        <end position="1143"/>
    </location>
</feature>
<keyword evidence="5" id="KW-1185">Reference proteome</keyword>
<dbReference type="Gene3D" id="3.40.50.410">
    <property type="entry name" value="von Willebrand factor, type A domain"/>
    <property type="match status" value="1"/>
</dbReference>
<reference evidence="6" key="1">
    <citation type="submission" date="2025-08" db="UniProtKB">
        <authorList>
            <consortium name="RefSeq"/>
        </authorList>
    </citation>
    <scope>IDENTIFICATION</scope>
    <source>
        <tissue evidence="6">Testes</tissue>
    </source>
</reference>
<dbReference type="InterPro" id="IPR029151">
    <property type="entry name" value="Sensor-like_sf"/>
</dbReference>
<gene>
    <name evidence="6" type="primary">LOC102810386</name>
</gene>
<evidence type="ECO:0000256" key="2">
    <source>
        <dbReference type="SAM" id="Phobius"/>
    </source>
</evidence>
<keyword evidence="2" id="KW-1133">Transmembrane helix</keyword>
<dbReference type="Proteomes" id="UP000694865">
    <property type="component" value="Unplaced"/>
</dbReference>
<dbReference type="PANTHER" id="PTHR10166">
    <property type="entry name" value="VOLTAGE-DEPENDENT CALCIUM CHANNEL SUBUNIT ALPHA-2/DELTA-RELATED"/>
    <property type="match status" value="1"/>
</dbReference>
<feature type="compositionally biased region" description="Basic and acidic residues" evidence="1">
    <location>
        <begin position="1167"/>
        <end position="1183"/>
    </location>
</feature>
<evidence type="ECO:0000313" key="5">
    <source>
        <dbReference type="Proteomes" id="UP000694865"/>
    </source>
</evidence>